<dbReference type="GO" id="GO:0016114">
    <property type="term" value="P:terpenoid biosynthetic process"/>
    <property type="evidence" value="ECO:0007669"/>
    <property type="project" value="UniProtKB-ARBA"/>
</dbReference>
<gene>
    <name evidence="8" type="ordered locus">LFE_1707</name>
</gene>
<dbReference type="Pfam" id="PF00348">
    <property type="entry name" value="polyprenyl_synt"/>
    <property type="match status" value="1"/>
</dbReference>
<dbReference type="PROSITE" id="PS00444">
    <property type="entry name" value="POLYPRENYL_SYNTHASE_2"/>
    <property type="match status" value="1"/>
</dbReference>
<dbReference type="AlphaFoldDB" id="I0IQ38"/>
<evidence type="ECO:0000256" key="3">
    <source>
        <dbReference type="ARBA" id="ARBA00022679"/>
    </source>
</evidence>
<protein>
    <submittedName>
        <fullName evidence="8">Putative geranyltranstransferase</fullName>
    </submittedName>
</protein>
<dbReference type="PANTHER" id="PTHR43281:SF1">
    <property type="entry name" value="FARNESYL DIPHOSPHATE SYNTHASE"/>
    <property type="match status" value="1"/>
</dbReference>
<reference evidence="8 9" key="1">
    <citation type="journal article" date="2012" name="J. Bacteriol.">
        <title>Complete Genome Sequence of Leptospirillum ferrooxidans Strain C2-3, Isolated from a Fresh Volcanic Ash Deposit on the Island of Miyake, Japan.</title>
        <authorList>
            <person name="Fujimura R."/>
            <person name="Sato Y."/>
            <person name="Nishizawa T."/>
            <person name="Oshima K."/>
            <person name="Kim S.-W."/>
            <person name="Hattori M."/>
            <person name="Kamijo T."/>
            <person name="Ohta H."/>
        </authorList>
    </citation>
    <scope>NUCLEOTIDE SEQUENCE [LARGE SCALE GENOMIC DNA]</scope>
    <source>
        <strain evidence="8 9">C2-3</strain>
    </source>
</reference>
<dbReference type="CDD" id="cd00685">
    <property type="entry name" value="Trans_IPPS_HT"/>
    <property type="match status" value="1"/>
</dbReference>
<evidence type="ECO:0000313" key="8">
    <source>
        <dbReference type="EMBL" id="BAM07387.1"/>
    </source>
</evidence>
<dbReference type="GO" id="GO:0046872">
    <property type="term" value="F:metal ion binding"/>
    <property type="evidence" value="ECO:0007669"/>
    <property type="project" value="UniProtKB-KW"/>
</dbReference>
<sequence length="307" mass="33268">MVELVKNNSGKEIEAFLDYGKALVDSALSSLFLEPWAGRFGRLSESMRYSLLAGGKRIRPILSMAALSSVGHDPEPYIPLLLPLELIHTYSLIHDDLPAMDNDDLRRGKPTNHVVFGDATAILAGDALLTYAFTILSDPRYDELSSEKVRLAVVRELSHGSGLAGMVGGQMLDMESEGRRISLEDLEFLHRHKTGALILSSVRIGALLGEAGASEFNSLDQYGESVGVAFQIADDLLDVEGDAATLGKAAQKDNNHLKNTYPALLGIDGAKKMAKEKLEAALDAVSGLGEKADHLRGIARYIIERRN</sequence>
<evidence type="ECO:0000256" key="2">
    <source>
        <dbReference type="ARBA" id="ARBA00006706"/>
    </source>
</evidence>
<dbReference type="SFLD" id="SFLDG01017">
    <property type="entry name" value="Polyprenyl_Transferase_Like"/>
    <property type="match status" value="1"/>
</dbReference>
<evidence type="ECO:0000256" key="1">
    <source>
        <dbReference type="ARBA" id="ARBA00001946"/>
    </source>
</evidence>
<keyword evidence="3 7" id="KW-0808">Transferase</keyword>
<dbReference type="STRING" id="1162668.LFE_1707"/>
<proteinExistence type="inferred from homology"/>
<dbReference type="EMBL" id="AP012342">
    <property type="protein sequence ID" value="BAM07387.1"/>
    <property type="molecule type" value="Genomic_DNA"/>
</dbReference>
<dbReference type="PROSITE" id="PS00723">
    <property type="entry name" value="POLYPRENYL_SYNTHASE_1"/>
    <property type="match status" value="1"/>
</dbReference>
<evidence type="ECO:0000256" key="7">
    <source>
        <dbReference type="RuleBase" id="RU004466"/>
    </source>
</evidence>
<accession>I0IQ38</accession>
<dbReference type="InterPro" id="IPR033749">
    <property type="entry name" value="Polyprenyl_synt_CS"/>
</dbReference>
<dbReference type="NCBIfam" id="NF045485">
    <property type="entry name" value="FPPsyn"/>
    <property type="match status" value="1"/>
</dbReference>
<dbReference type="SUPFAM" id="SSF48576">
    <property type="entry name" value="Terpenoid synthases"/>
    <property type="match status" value="1"/>
</dbReference>
<dbReference type="SFLD" id="SFLDS00005">
    <property type="entry name" value="Isoprenoid_Synthase_Type_I"/>
    <property type="match status" value="1"/>
</dbReference>
<comment type="similarity">
    <text evidence="2 7">Belongs to the FPP/GGPP synthase family.</text>
</comment>
<dbReference type="FunFam" id="1.10.600.10:FF:000001">
    <property type="entry name" value="Geranylgeranyl diphosphate synthase"/>
    <property type="match status" value="1"/>
</dbReference>
<dbReference type="HOGENOM" id="CLU_014015_0_0_0"/>
<dbReference type="GO" id="GO:0005737">
    <property type="term" value="C:cytoplasm"/>
    <property type="evidence" value="ECO:0007669"/>
    <property type="project" value="UniProtKB-ARBA"/>
</dbReference>
<evidence type="ECO:0000256" key="6">
    <source>
        <dbReference type="ARBA" id="ARBA00023229"/>
    </source>
</evidence>
<keyword evidence="9" id="KW-1185">Reference proteome</keyword>
<name>I0IQ38_LEPFC</name>
<evidence type="ECO:0000313" key="9">
    <source>
        <dbReference type="Proteomes" id="UP000007382"/>
    </source>
</evidence>
<comment type="cofactor">
    <cofactor evidence="1">
        <name>Mg(2+)</name>
        <dbReference type="ChEBI" id="CHEBI:18420"/>
    </cofactor>
</comment>
<dbReference type="Gene3D" id="1.10.600.10">
    <property type="entry name" value="Farnesyl Diphosphate Synthase"/>
    <property type="match status" value="1"/>
</dbReference>
<dbReference type="PATRIC" id="fig|1162668.3.peg.2027"/>
<dbReference type="RefSeq" id="WP_014449872.1">
    <property type="nucleotide sequence ID" value="NC_017094.1"/>
</dbReference>
<dbReference type="InterPro" id="IPR008949">
    <property type="entry name" value="Isoprenoid_synthase_dom_sf"/>
</dbReference>
<dbReference type="KEGG" id="lfc:LFE_1707"/>
<keyword evidence="6" id="KW-0414">Isoprene biosynthesis</keyword>
<dbReference type="Proteomes" id="UP000007382">
    <property type="component" value="Chromosome"/>
</dbReference>
<organism evidence="8 9">
    <name type="scientific">Leptospirillum ferrooxidans (strain C2-3)</name>
    <dbReference type="NCBI Taxonomy" id="1162668"/>
    <lineage>
        <taxon>Bacteria</taxon>
        <taxon>Pseudomonadati</taxon>
        <taxon>Nitrospirota</taxon>
        <taxon>Nitrospiria</taxon>
        <taxon>Nitrospirales</taxon>
        <taxon>Nitrospiraceae</taxon>
        <taxon>Leptospirillum</taxon>
    </lineage>
</organism>
<dbReference type="InterPro" id="IPR053378">
    <property type="entry name" value="Prenyl_diphosphate_synthase"/>
</dbReference>
<dbReference type="eggNOG" id="COG0142">
    <property type="taxonomic scope" value="Bacteria"/>
</dbReference>
<keyword evidence="4" id="KW-0479">Metal-binding</keyword>
<dbReference type="InterPro" id="IPR000092">
    <property type="entry name" value="Polyprenyl_synt"/>
</dbReference>
<dbReference type="PANTHER" id="PTHR43281">
    <property type="entry name" value="FARNESYL DIPHOSPHATE SYNTHASE"/>
    <property type="match status" value="1"/>
</dbReference>
<evidence type="ECO:0000256" key="5">
    <source>
        <dbReference type="ARBA" id="ARBA00022842"/>
    </source>
</evidence>
<reference evidence="9" key="2">
    <citation type="submission" date="2012-03" db="EMBL/GenBank/DDBJ databases">
        <title>The complete genome sequence of the pioneer microbe on fresh volcanic deposit, Leptospirillum ferrooxidans strain C2-3.</title>
        <authorList>
            <person name="Fujimura R."/>
            <person name="Sato Y."/>
            <person name="Nishizawa T."/>
            <person name="Nanba K."/>
            <person name="Oshima K."/>
            <person name="Hattori M."/>
            <person name="Kamijo T."/>
            <person name="Ohta H."/>
        </authorList>
    </citation>
    <scope>NUCLEOTIDE SEQUENCE [LARGE SCALE GENOMIC DNA]</scope>
    <source>
        <strain evidence="9">C2-3</strain>
    </source>
</reference>
<evidence type="ECO:0000256" key="4">
    <source>
        <dbReference type="ARBA" id="ARBA00022723"/>
    </source>
</evidence>
<keyword evidence="5" id="KW-0460">Magnesium</keyword>
<dbReference type="GO" id="GO:0004659">
    <property type="term" value="F:prenyltransferase activity"/>
    <property type="evidence" value="ECO:0007669"/>
    <property type="project" value="InterPro"/>
</dbReference>